<proteinExistence type="predicted"/>
<accession>U9T5I5</accession>
<feature type="transmembrane region" description="Helical" evidence="1">
    <location>
        <begin position="132"/>
        <end position="156"/>
    </location>
</feature>
<protein>
    <submittedName>
        <fullName evidence="3">Uncharacterized protein</fullName>
    </submittedName>
</protein>
<keyword evidence="1" id="KW-0472">Membrane</keyword>
<evidence type="ECO:0000256" key="2">
    <source>
        <dbReference type="SAM" id="SignalP"/>
    </source>
</evidence>
<feature type="transmembrane region" description="Helical" evidence="1">
    <location>
        <begin position="37"/>
        <end position="59"/>
    </location>
</feature>
<feature type="transmembrane region" description="Helical" evidence="1">
    <location>
        <begin position="177"/>
        <end position="195"/>
    </location>
</feature>
<dbReference type="HOGENOM" id="CLU_785616_0_0_1"/>
<feature type="transmembrane region" description="Helical" evidence="1">
    <location>
        <begin position="89"/>
        <end position="112"/>
    </location>
</feature>
<keyword evidence="1" id="KW-1133">Transmembrane helix</keyword>
<reference evidence="3" key="1">
    <citation type="submission" date="2013-07" db="EMBL/GenBank/DDBJ databases">
        <title>The genome of an arbuscular mycorrhizal fungus provides insights into the evolution of the oldest plant symbiosis.</title>
        <authorList>
            <consortium name="DOE Joint Genome Institute"/>
            <person name="Tisserant E."/>
            <person name="Malbreil M."/>
            <person name="Kuo A."/>
            <person name="Kohler A."/>
            <person name="Symeonidi A."/>
            <person name="Balestrini R."/>
            <person name="Charron P."/>
            <person name="Duensing N."/>
            <person name="Frei-dit-Frey N."/>
            <person name="Gianinazzi-Pearson V."/>
            <person name="Gilbert B."/>
            <person name="Handa Y."/>
            <person name="Hijri M."/>
            <person name="Kaul R."/>
            <person name="Kawaguchi M."/>
            <person name="Krajinski F."/>
            <person name="Lammers P."/>
            <person name="Lapierre D."/>
            <person name="Masclaux F.G."/>
            <person name="Murat C."/>
            <person name="Morin E."/>
            <person name="Ndikumana S."/>
            <person name="Pagni M."/>
            <person name="Petitpierre D."/>
            <person name="Requena N."/>
            <person name="Rosikiewicz P."/>
            <person name="Riley R."/>
            <person name="Saito K."/>
            <person name="San Clemente H."/>
            <person name="Shapiro H."/>
            <person name="van Tuinen D."/>
            <person name="Becard G."/>
            <person name="Bonfante P."/>
            <person name="Paszkowski U."/>
            <person name="Shachar-Hill Y."/>
            <person name="Young J.P."/>
            <person name="Sanders I.R."/>
            <person name="Henrissat B."/>
            <person name="Rensing S.A."/>
            <person name="Grigoriev I.V."/>
            <person name="Corradi N."/>
            <person name="Roux C."/>
            <person name="Martin F."/>
        </authorList>
    </citation>
    <scope>NUCLEOTIDE SEQUENCE</scope>
    <source>
        <strain evidence="3">DAOM 197198</strain>
    </source>
</reference>
<feature type="transmembrane region" description="Helical" evidence="1">
    <location>
        <begin position="215"/>
        <end position="230"/>
    </location>
</feature>
<gene>
    <name evidence="3" type="ORF">GLOINDRAFT_327530</name>
</gene>
<name>U9T5I5_RHIID</name>
<dbReference type="VEuPathDB" id="FungiDB:RhiirFUN_001919"/>
<organism evidence="3">
    <name type="scientific">Rhizophagus irregularis (strain DAOM 181602 / DAOM 197198 / MUCL 43194)</name>
    <name type="common">Arbuscular mycorrhizal fungus</name>
    <name type="synonym">Glomus intraradices</name>
    <dbReference type="NCBI Taxonomy" id="747089"/>
    <lineage>
        <taxon>Eukaryota</taxon>
        <taxon>Fungi</taxon>
        <taxon>Fungi incertae sedis</taxon>
        <taxon>Mucoromycota</taxon>
        <taxon>Glomeromycotina</taxon>
        <taxon>Glomeromycetes</taxon>
        <taxon>Glomerales</taxon>
        <taxon>Glomeraceae</taxon>
        <taxon>Rhizophagus</taxon>
    </lineage>
</organism>
<sequence>MAKLYLIAVIIASTLVSLISADDNSDPIADKLTQIKAMIDFSVIFYVLAFILWIIGLALTNKKKIWCGSGSNVNDNKEKDKSKLEINNWAVVDILLKLNGFISNIMFILNVMNIMKHMKANNNGDYKDYENIYKLSIIIVILSGAWNFYISLLAVASQPFYTFCHNAEEFLGWLKDNKFVATILIACSFISLEFFEFSNSKWGGLKTFNSKMNRFGKIIVFYGAIVNIFIRDVPKLVIQIIYRETLKGNQFMLALNGLIIFVAIISRILYVVLKRNVIITHMSLEHMKILMTNKMLISNCFYEKHTLYFKFHSVRSKNLMDTHDTLGHYFDIEKDNSLTVIIHPITPKTPSSK</sequence>
<keyword evidence="1" id="KW-0812">Transmembrane</keyword>
<dbReference type="AlphaFoldDB" id="U9T5I5"/>
<feature type="transmembrane region" description="Helical" evidence="1">
    <location>
        <begin position="251"/>
        <end position="273"/>
    </location>
</feature>
<evidence type="ECO:0000313" key="3">
    <source>
        <dbReference type="EMBL" id="ESA02652.1"/>
    </source>
</evidence>
<feature type="signal peptide" evidence="2">
    <location>
        <begin position="1"/>
        <end position="21"/>
    </location>
</feature>
<feature type="chain" id="PRO_5004689006" evidence="2">
    <location>
        <begin position="22"/>
        <end position="353"/>
    </location>
</feature>
<evidence type="ECO:0000256" key="1">
    <source>
        <dbReference type="SAM" id="Phobius"/>
    </source>
</evidence>
<keyword evidence="2" id="KW-0732">Signal</keyword>
<dbReference type="EMBL" id="KI295569">
    <property type="protein sequence ID" value="ESA02652.1"/>
    <property type="molecule type" value="Genomic_DNA"/>
</dbReference>